<sequence length="164" mass="18568">CQDLTALMFQALGIEGPIMPPTMPKSLREHLYPSQRQQQQLQQQRQQLQKQRYLAYLTSQQQRQTKDNPYTLLRQMQQMKAAREHPRKINDAKAAGCAQPGEAAPILMFSDCRNAASRMICQAEMMTCMNVGMGSMCCPYGINGLALDAIGYVNKMQQYVEAFA</sequence>
<feature type="compositionally biased region" description="Low complexity" evidence="1">
    <location>
        <begin position="35"/>
        <end position="44"/>
    </location>
</feature>
<feature type="non-terminal residue" evidence="2">
    <location>
        <position position="164"/>
    </location>
</feature>
<feature type="region of interest" description="Disordered" evidence="1">
    <location>
        <begin position="18"/>
        <end position="44"/>
    </location>
</feature>
<name>A0A8S3YJH7_9EUPU</name>
<proteinExistence type="predicted"/>
<evidence type="ECO:0000256" key="1">
    <source>
        <dbReference type="SAM" id="MobiDB-lite"/>
    </source>
</evidence>
<keyword evidence="3" id="KW-1185">Reference proteome</keyword>
<protein>
    <submittedName>
        <fullName evidence="2">Uncharacterized protein</fullName>
    </submittedName>
</protein>
<dbReference type="OrthoDB" id="6135366at2759"/>
<dbReference type="Proteomes" id="UP000678393">
    <property type="component" value="Unassembled WGS sequence"/>
</dbReference>
<gene>
    <name evidence="2" type="ORF">CUNI_LOCUS2707</name>
</gene>
<dbReference type="EMBL" id="CAJHNH020000355">
    <property type="protein sequence ID" value="CAG5117149.1"/>
    <property type="molecule type" value="Genomic_DNA"/>
</dbReference>
<comment type="caution">
    <text evidence="2">The sequence shown here is derived from an EMBL/GenBank/DDBJ whole genome shotgun (WGS) entry which is preliminary data.</text>
</comment>
<accession>A0A8S3YJH7</accession>
<reference evidence="2" key="1">
    <citation type="submission" date="2021-04" db="EMBL/GenBank/DDBJ databases">
        <authorList>
            <consortium name="Molecular Ecology Group"/>
        </authorList>
    </citation>
    <scope>NUCLEOTIDE SEQUENCE</scope>
</reference>
<organism evidence="2 3">
    <name type="scientific">Candidula unifasciata</name>
    <dbReference type="NCBI Taxonomy" id="100452"/>
    <lineage>
        <taxon>Eukaryota</taxon>
        <taxon>Metazoa</taxon>
        <taxon>Spiralia</taxon>
        <taxon>Lophotrochozoa</taxon>
        <taxon>Mollusca</taxon>
        <taxon>Gastropoda</taxon>
        <taxon>Heterobranchia</taxon>
        <taxon>Euthyneura</taxon>
        <taxon>Panpulmonata</taxon>
        <taxon>Eupulmonata</taxon>
        <taxon>Stylommatophora</taxon>
        <taxon>Helicina</taxon>
        <taxon>Helicoidea</taxon>
        <taxon>Geomitridae</taxon>
        <taxon>Candidula</taxon>
    </lineage>
</organism>
<evidence type="ECO:0000313" key="3">
    <source>
        <dbReference type="Proteomes" id="UP000678393"/>
    </source>
</evidence>
<dbReference type="AlphaFoldDB" id="A0A8S3YJH7"/>
<evidence type="ECO:0000313" key="2">
    <source>
        <dbReference type="EMBL" id="CAG5117149.1"/>
    </source>
</evidence>